<feature type="transmembrane region" description="Helical" evidence="5">
    <location>
        <begin position="86"/>
        <end position="110"/>
    </location>
</feature>
<feature type="transmembrane region" description="Helical" evidence="5">
    <location>
        <begin position="353"/>
        <end position="372"/>
    </location>
</feature>
<dbReference type="AlphaFoldDB" id="A0A932I0P3"/>
<dbReference type="Gene3D" id="1.20.1740.10">
    <property type="entry name" value="Amino acid/polyamine transporter I"/>
    <property type="match status" value="1"/>
</dbReference>
<dbReference type="PIRSF" id="PIRSF006060">
    <property type="entry name" value="AA_transporter"/>
    <property type="match status" value="1"/>
</dbReference>
<dbReference type="InterPro" id="IPR050598">
    <property type="entry name" value="AminoAcid_Transporter"/>
</dbReference>
<keyword evidence="2 5" id="KW-0812">Transmembrane</keyword>
<organism evidence="6 7">
    <name type="scientific">Tectimicrobiota bacterium</name>
    <dbReference type="NCBI Taxonomy" id="2528274"/>
    <lineage>
        <taxon>Bacteria</taxon>
        <taxon>Pseudomonadati</taxon>
        <taxon>Nitrospinota/Tectimicrobiota group</taxon>
        <taxon>Candidatus Tectimicrobiota</taxon>
    </lineage>
</organism>
<feature type="transmembrane region" description="Helical" evidence="5">
    <location>
        <begin position="322"/>
        <end position="341"/>
    </location>
</feature>
<protein>
    <submittedName>
        <fullName evidence="6">Amino acid permease</fullName>
    </submittedName>
</protein>
<comment type="caution">
    <text evidence="6">The sequence shown here is derived from an EMBL/GenBank/DDBJ whole genome shotgun (WGS) entry which is preliminary data.</text>
</comment>
<evidence type="ECO:0000256" key="1">
    <source>
        <dbReference type="ARBA" id="ARBA00004141"/>
    </source>
</evidence>
<feature type="transmembrane region" description="Helical" evidence="5">
    <location>
        <begin position="153"/>
        <end position="172"/>
    </location>
</feature>
<evidence type="ECO:0000256" key="2">
    <source>
        <dbReference type="ARBA" id="ARBA00022692"/>
    </source>
</evidence>
<feature type="transmembrane region" description="Helical" evidence="5">
    <location>
        <begin position="266"/>
        <end position="287"/>
    </location>
</feature>
<dbReference type="GO" id="GO:0016020">
    <property type="term" value="C:membrane"/>
    <property type="evidence" value="ECO:0007669"/>
    <property type="project" value="UniProtKB-SubCell"/>
</dbReference>
<keyword evidence="4 5" id="KW-0472">Membrane</keyword>
<dbReference type="PANTHER" id="PTHR11785">
    <property type="entry name" value="AMINO ACID TRANSPORTER"/>
    <property type="match status" value="1"/>
</dbReference>
<evidence type="ECO:0000313" key="6">
    <source>
        <dbReference type="EMBL" id="MBI3127622.1"/>
    </source>
</evidence>
<feature type="transmembrane region" description="Helical" evidence="5">
    <location>
        <begin position="125"/>
        <end position="144"/>
    </location>
</feature>
<gene>
    <name evidence="6" type="ORF">HYZ11_08480</name>
</gene>
<comment type="subcellular location">
    <subcellularLocation>
        <location evidence="1">Membrane</location>
        <topology evidence="1">Multi-pass membrane protein</topology>
    </subcellularLocation>
</comment>
<feature type="transmembrane region" description="Helical" evidence="5">
    <location>
        <begin position="409"/>
        <end position="430"/>
    </location>
</feature>
<dbReference type="EMBL" id="JACPUR010000018">
    <property type="protein sequence ID" value="MBI3127622.1"/>
    <property type="molecule type" value="Genomic_DNA"/>
</dbReference>
<feature type="transmembrane region" description="Helical" evidence="5">
    <location>
        <begin position="225"/>
        <end position="246"/>
    </location>
</feature>
<sequence>MNKPRRVLSLFDTVSIIVGIVIGAGIFRLPSLVASQLGGEAAILTAWAAGGLISIVGALCIAELATAYPHPGGEYHFLTRAYGRDCGFMFAWARMTVVQTGSIALLAYIFGDYAAQLLPLGPHGTSLYAVAAILFLTAVNLIGIRQTKLVQNLLFAATILGLLCVIGGAFLTPAAPAGRASAPAATPSGVGLAMIFILLTYGGWNEAAYVSAEVKDGPRNMVRGLLLGLGVITLFYVAVNFAYLRVLGVSGVAGSKALASDFMRGIFGEAGVVFMSFLILAIVLASLNVTVLTGARTNFALGRDFPAFGFLSHWSSGGGAPVRALLVQGAIALTLVLLGAFSRRNIELVVDYLSPVFWLFFLLTAISLFVLRRREPGAERPFRVPLYPVTPALFCLTSAYLLYSSLNYTGAGALVGVGVLILGIPFLAWARRRPAPAETTTAA</sequence>
<dbReference type="Pfam" id="PF13520">
    <property type="entry name" value="AA_permease_2"/>
    <property type="match status" value="1"/>
</dbReference>
<feature type="transmembrane region" description="Helical" evidence="5">
    <location>
        <begin position="41"/>
        <end position="65"/>
    </location>
</feature>
<feature type="transmembrane region" description="Helical" evidence="5">
    <location>
        <begin position="384"/>
        <end position="403"/>
    </location>
</feature>
<dbReference type="PANTHER" id="PTHR11785:SF512">
    <property type="entry name" value="SOBREMESA, ISOFORM B"/>
    <property type="match status" value="1"/>
</dbReference>
<name>A0A932I0P3_UNCTE</name>
<keyword evidence="3 5" id="KW-1133">Transmembrane helix</keyword>
<feature type="transmembrane region" description="Helical" evidence="5">
    <location>
        <begin position="7"/>
        <end position="29"/>
    </location>
</feature>
<evidence type="ECO:0000256" key="3">
    <source>
        <dbReference type="ARBA" id="ARBA00022989"/>
    </source>
</evidence>
<dbReference type="Proteomes" id="UP000782312">
    <property type="component" value="Unassembled WGS sequence"/>
</dbReference>
<evidence type="ECO:0000313" key="7">
    <source>
        <dbReference type="Proteomes" id="UP000782312"/>
    </source>
</evidence>
<feature type="transmembrane region" description="Helical" evidence="5">
    <location>
        <begin position="184"/>
        <end position="204"/>
    </location>
</feature>
<dbReference type="InterPro" id="IPR002293">
    <property type="entry name" value="AA/rel_permease1"/>
</dbReference>
<dbReference type="GO" id="GO:0015179">
    <property type="term" value="F:L-amino acid transmembrane transporter activity"/>
    <property type="evidence" value="ECO:0007669"/>
    <property type="project" value="TreeGrafter"/>
</dbReference>
<evidence type="ECO:0000256" key="4">
    <source>
        <dbReference type="ARBA" id="ARBA00023136"/>
    </source>
</evidence>
<proteinExistence type="predicted"/>
<accession>A0A932I0P3</accession>
<reference evidence="6" key="1">
    <citation type="submission" date="2020-07" db="EMBL/GenBank/DDBJ databases">
        <title>Huge and variable diversity of episymbiotic CPR bacteria and DPANN archaea in groundwater ecosystems.</title>
        <authorList>
            <person name="He C.Y."/>
            <person name="Keren R."/>
            <person name="Whittaker M."/>
            <person name="Farag I.F."/>
            <person name="Doudna J."/>
            <person name="Cate J.H.D."/>
            <person name="Banfield J.F."/>
        </authorList>
    </citation>
    <scope>NUCLEOTIDE SEQUENCE</scope>
    <source>
        <strain evidence="6">NC_groundwater_763_Ag_S-0.2um_68_21</strain>
    </source>
</reference>
<evidence type="ECO:0000256" key="5">
    <source>
        <dbReference type="SAM" id="Phobius"/>
    </source>
</evidence>